<proteinExistence type="predicted"/>
<dbReference type="AlphaFoldDB" id="A0A8H3J7E0"/>
<reference evidence="2" key="1">
    <citation type="submission" date="2021-03" db="EMBL/GenBank/DDBJ databases">
        <authorList>
            <person name="Tagirdzhanova G."/>
        </authorList>
    </citation>
    <scope>NUCLEOTIDE SEQUENCE</scope>
</reference>
<dbReference type="OrthoDB" id="62952at2759"/>
<evidence type="ECO:0000256" key="1">
    <source>
        <dbReference type="SAM" id="MobiDB-lite"/>
    </source>
</evidence>
<evidence type="ECO:0000313" key="3">
    <source>
        <dbReference type="Proteomes" id="UP000664534"/>
    </source>
</evidence>
<feature type="compositionally biased region" description="Acidic residues" evidence="1">
    <location>
        <begin position="587"/>
        <end position="601"/>
    </location>
</feature>
<feature type="region of interest" description="Disordered" evidence="1">
    <location>
        <begin position="494"/>
        <end position="631"/>
    </location>
</feature>
<keyword evidence="3" id="KW-1185">Reference proteome</keyword>
<accession>A0A8H3J7E0</accession>
<feature type="compositionally biased region" description="Acidic residues" evidence="1">
    <location>
        <begin position="510"/>
        <end position="538"/>
    </location>
</feature>
<organism evidence="2 3">
    <name type="scientific">Imshaugia aleurites</name>
    <dbReference type="NCBI Taxonomy" id="172621"/>
    <lineage>
        <taxon>Eukaryota</taxon>
        <taxon>Fungi</taxon>
        <taxon>Dikarya</taxon>
        <taxon>Ascomycota</taxon>
        <taxon>Pezizomycotina</taxon>
        <taxon>Lecanoromycetes</taxon>
        <taxon>OSLEUM clade</taxon>
        <taxon>Lecanoromycetidae</taxon>
        <taxon>Lecanorales</taxon>
        <taxon>Lecanorineae</taxon>
        <taxon>Parmeliaceae</taxon>
        <taxon>Imshaugia</taxon>
    </lineage>
</organism>
<dbReference type="Proteomes" id="UP000664534">
    <property type="component" value="Unassembled WGS sequence"/>
</dbReference>
<sequence length="631" mass="72274">MTIAKDLNAGPTSTFHPSNLYHVSCNLAPNSLDTFQLNLLGLYQALPREVRDIIYRYLLSTKYTKDVFRDPEIDSMKVDYRYRFHPSILGTNRQIAREASHVLYTENLLVRINSSGQSLSEDSLHRTKNGDTVPILASKDYAKRFTRHVMEVVMLQDFESPFELSSCHSETCFVIASDDIPRLCWNLLSTNTSKNRTLSQLTLAVEVRHDMDVSDINGDPCMENQDKTQNQVYKEGGAAASDKTSNNSNQTSIECTQQQTYRLLEPLRRLHSLQAVHIEGPVGEHYKVPLVESMCRPGPTEKELFDVVLAMFEDARTTYDTGNLSSAVSKMKHTLDTMDDYKNIAQCMFDPLLPIWDAYYQMRFVIWTNLGWASLKSDNIDEVEVAFYCAHVLLSLYVGEDADYWMAPPMGHEIAMTFYMWTKVWEASDDLGDHDQMVRSYCLREVVDYLQEGLRHEPRNELLGQQLRRREEELQKAIDLEDLERGVFAPSAAIEWWVPEVEDEGKREDDGEDEDEDGDKGEDEGKDDNEGENEDDSEYKDKNQGETDSESEDEAEDEDNDESENENDSEYTDKNQSENDNENRNEDGDESEDEGEDDSEYKDENQSENDNGGEGEDENESENEDDGEGED</sequence>
<feature type="compositionally biased region" description="Acidic residues" evidence="1">
    <location>
        <begin position="547"/>
        <end position="570"/>
    </location>
</feature>
<name>A0A8H3J7E0_9LECA</name>
<evidence type="ECO:0000313" key="2">
    <source>
        <dbReference type="EMBL" id="CAF9942012.1"/>
    </source>
</evidence>
<comment type="caution">
    <text evidence="2">The sequence shown here is derived from an EMBL/GenBank/DDBJ whole genome shotgun (WGS) entry which is preliminary data.</text>
</comment>
<feature type="compositionally biased region" description="Basic and acidic residues" evidence="1">
    <location>
        <begin position="571"/>
        <end position="586"/>
    </location>
</feature>
<protein>
    <submittedName>
        <fullName evidence="2">Uncharacterized protein</fullName>
    </submittedName>
</protein>
<dbReference type="EMBL" id="CAJPDT010000164">
    <property type="protein sequence ID" value="CAF9942012.1"/>
    <property type="molecule type" value="Genomic_DNA"/>
</dbReference>
<feature type="compositionally biased region" description="Acidic residues" evidence="1">
    <location>
        <begin position="611"/>
        <end position="631"/>
    </location>
</feature>
<gene>
    <name evidence="2" type="ORF">IMSHALPRED_003153</name>
</gene>